<keyword evidence="2 4" id="KW-0418">Kinase</keyword>
<sequence>MELLVVGSIALDTIETPFSRVDETPGGSALYISISASYFTRSIGLVGVVGDDFPEDVISELQSRGVNLKGLQIIPNGKTFRWAGKYHYDMNTRETIYTQLNVFADFNPVIPDEFKSSEIVCLGNIDPVLQMRVLDQVYNPKLVIADTMNFWIERKYDELLETLKRVNVLIVNDAEARQIAREPNLIKAGKKILNLGPEIVIIKKGEHGAVLMIDSIIFSAPAYPIEAIQDPTGAGDTFAGGFAGWLAKTKDFSEKNLRRAVIYGSAIASFCVEDFGINRIKNLSWNEIQNRFFAFKELTKFEVD</sequence>
<evidence type="ECO:0000313" key="4">
    <source>
        <dbReference type="EMBL" id="CUS98182.1"/>
    </source>
</evidence>
<protein>
    <submittedName>
        <fullName evidence="4">Sugar or nucleoside kinase, ribokinase family</fullName>
    </submittedName>
</protein>
<dbReference type="PANTHER" id="PTHR10584:SF166">
    <property type="entry name" value="RIBOKINASE"/>
    <property type="match status" value="1"/>
</dbReference>
<evidence type="ECO:0000259" key="3">
    <source>
        <dbReference type="Pfam" id="PF00294"/>
    </source>
</evidence>
<name>A0A0P1MQY8_9BACT</name>
<dbReference type="Proteomes" id="UP000199197">
    <property type="component" value="Unassembled WGS sequence"/>
</dbReference>
<dbReference type="InterPro" id="IPR011611">
    <property type="entry name" value="PfkB_dom"/>
</dbReference>
<dbReference type="SUPFAM" id="SSF53613">
    <property type="entry name" value="Ribokinase-like"/>
    <property type="match status" value="1"/>
</dbReference>
<dbReference type="GO" id="GO:0016301">
    <property type="term" value="F:kinase activity"/>
    <property type="evidence" value="ECO:0007669"/>
    <property type="project" value="UniProtKB-KW"/>
</dbReference>
<evidence type="ECO:0000313" key="5">
    <source>
        <dbReference type="Proteomes" id="UP000199197"/>
    </source>
</evidence>
<dbReference type="AlphaFoldDB" id="A0A0P1MQY8"/>
<dbReference type="InterPro" id="IPR029056">
    <property type="entry name" value="Ribokinase-like"/>
</dbReference>
<feature type="domain" description="Carbohydrate kinase PfkB" evidence="3">
    <location>
        <begin position="18"/>
        <end position="277"/>
    </location>
</feature>
<dbReference type="OrthoDB" id="9813569at2"/>
<accession>A0A0P1MQY8</accession>
<dbReference type="GO" id="GO:0005829">
    <property type="term" value="C:cytosol"/>
    <property type="evidence" value="ECO:0007669"/>
    <property type="project" value="TreeGrafter"/>
</dbReference>
<dbReference type="Gene3D" id="3.40.1190.20">
    <property type="match status" value="1"/>
</dbReference>
<dbReference type="RefSeq" id="WP_092347762.1">
    <property type="nucleotide sequence ID" value="NZ_CZVW01000004.1"/>
</dbReference>
<organism evidence="4 5">
    <name type="scientific">Candidatus Chryseopegocella kryptomonas</name>
    <dbReference type="NCBI Taxonomy" id="1633643"/>
    <lineage>
        <taxon>Bacteria</taxon>
        <taxon>Pseudomonadati</taxon>
        <taxon>Candidatus Kryptoniota</taxon>
        <taxon>Candidatus Chryseopegocella</taxon>
    </lineage>
</organism>
<proteinExistence type="predicted"/>
<dbReference type="Pfam" id="PF00294">
    <property type="entry name" value="PfkB"/>
    <property type="match status" value="1"/>
</dbReference>
<dbReference type="EMBL" id="CZVW01000004">
    <property type="protein sequence ID" value="CUS98182.1"/>
    <property type="molecule type" value="Genomic_DNA"/>
</dbReference>
<evidence type="ECO:0000256" key="1">
    <source>
        <dbReference type="ARBA" id="ARBA00022679"/>
    </source>
</evidence>
<gene>
    <name evidence="4" type="ORF">JGI23_00427</name>
</gene>
<keyword evidence="1" id="KW-0808">Transferase</keyword>
<dbReference type="PROSITE" id="PS00584">
    <property type="entry name" value="PFKB_KINASES_2"/>
    <property type="match status" value="1"/>
</dbReference>
<evidence type="ECO:0000256" key="2">
    <source>
        <dbReference type="ARBA" id="ARBA00022777"/>
    </source>
</evidence>
<dbReference type="PANTHER" id="PTHR10584">
    <property type="entry name" value="SUGAR KINASE"/>
    <property type="match status" value="1"/>
</dbReference>
<keyword evidence="5" id="KW-1185">Reference proteome</keyword>
<reference evidence="5" key="1">
    <citation type="submission" date="2015-11" db="EMBL/GenBank/DDBJ databases">
        <authorList>
            <person name="Varghese N."/>
        </authorList>
    </citation>
    <scope>NUCLEOTIDE SEQUENCE [LARGE SCALE GENOMIC DNA]</scope>
    <source>
        <strain evidence="5">JGI-23</strain>
    </source>
</reference>
<dbReference type="InterPro" id="IPR002173">
    <property type="entry name" value="Carboh/pur_kinase_PfkB_CS"/>
</dbReference>